<feature type="domain" description="VWFA" evidence="7">
    <location>
        <begin position="241"/>
        <end position="439"/>
    </location>
</feature>
<evidence type="ECO:0000256" key="5">
    <source>
        <dbReference type="ARBA" id="ARBA00022729"/>
    </source>
</evidence>
<evidence type="ECO:0000256" key="6">
    <source>
        <dbReference type="ARBA" id="ARBA00022777"/>
    </source>
</evidence>
<evidence type="ECO:0000256" key="4">
    <source>
        <dbReference type="ARBA" id="ARBA00022679"/>
    </source>
</evidence>
<evidence type="ECO:0000313" key="9">
    <source>
        <dbReference type="EMBL" id="CAD8072147.1"/>
    </source>
</evidence>
<dbReference type="Proteomes" id="UP000688137">
    <property type="component" value="Unassembled WGS sequence"/>
</dbReference>
<organism evidence="9 10">
    <name type="scientific">Paramecium primaurelia</name>
    <dbReference type="NCBI Taxonomy" id="5886"/>
    <lineage>
        <taxon>Eukaryota</taxon>
        <taxon>Sar</taxon>
        <taxon>Alveolata</taxon>
        <taxon>Ciliophora</taxon>
        <taxon>Intramacronucleata</taxon>
        <taxon>Oligohymenophorea</taxon>
        <taxon>Peniculida</taxon>
        <taxon>Parameciidae</taxon>
        <taxon>Paramecium</taxon>
    </lineage>
</organism>
<evidence type="ECO:0000256" key="3">
    <source>
        <dbReference type="ARBA" id="ARBA00022527"/>
    </source>
</evidence>
<dbReference type="GO" id="GO:0005524">
    <property type="term" value="F:ATP binding"/>
    <property type="evidence" value="ECO:0007669"/>
    <property type="project" value="InterPro"/>
</dbReference>
<dbReference type="PROSITE" id="PS50234">
    <property type="entry name" value="VWFA"/>
    <property type="match status" value="1"/>
</dbReference>
<name>A0A8S1LXB3_PARPR</name>
<evidence type="ECO:0008006" key="11">
    <source>
        <dbReference type="Google" id="ProtNLM"/>
    </source>
</evidence>
<evidence type="ECO:0000259" key="8">
    <source>
        <dbReference type="PROSITE" id="PS51158"/>
    </source>
</evidence>
<dbReference type="SMART" id="SM00811">
    <property type="entry name" value="Alpha_kinase"/>
    <property type="match status" value="1"/>
</dbReference>
<dbReference type="InterPro" id="IPR056861">
    <property type="entry name" value="HMCN1-like_VWA"/>
</dbReference>
<evidence type="ECO:0000256" key="2">
    <source>
        <dbReference type="ARBA" id="ARBA00022525"/>
    </source>
</evidence>
<dbReference type="PANTHER" id="PTHR47763:SF5">
    <property type="entry name" value="CHROMOSOME UNDETERMINED SCAFFOLD_25, WHOLE GENOME SHOTGUN SEQUENCE"/>
    <property type="match status" value="1"/>
</dbReference>
<keyword evidence="10" id="KW-1185">Reference proteome</keyword>
<dbReference type="Pfam" id="PF02816">
    <property type="entry name" value="Alpha_kinase"/>
    <property type="match status" value="1"/>
</dbReference>
<dbReference type="InterPro" id="IPR002035">
    <property type="entry name" value="VWF_A"/>
</dbReference>
<dbReference type="Pfam" id="PF25106">
    <property type="entry name" value="VWA_4"/>
    <property type="match status" value="1"/>
</dbReference>
<proteinExistence type="predicted"/>
<dbReference type="PANTHER" id="PTHR47763">
    <property type="entry name" value="ALPHA-PROTEIN KINASE VWKA"/>
    <property type="match status" value="1"/>
</dbReference>
<dbReference type="GO" id="GO:0004674">
    <property type="term" value="F:protein serine/threonine kinase activity"/>
    <property type="evidence" value="ECO:0007669"/>
    <property type="project" value="UniProtKB-KW"/>
</dbReference>
<dbReference type="InterPro" id="IPR004166">
    <property type="entry name" value="a-kinase_dom"/>
</dbReference>
<dbReference type="PROSITE" id="PS51158">
    <property type="entry name" value="ALPHA_KINASE"/>
    <property type="match status" value="1"/>
</dbReference>
<dbReference type="EMBL" id="CAJJDM010000048">
    <property type="protein sequence ID" value="CAD8072147.1"/>
    <property type="molecule type" value="Genomic_DNA"/>
</dbReference>
<keyword evidence="3" id="KW-0723">Serine/threonine-protein kinase</keyword>
<keyword evidence="4" id="KW-0808">Transferase</keyword>
<reference evidence="9" key="1">
    <citation type="submission" date="2021-01" db="EMBL/GenBank/DDBJ databases">
        <authorList>
            <consortium name="Genoscope - CEA"/>
            <person name="William W."/>
        </authorList>
    </citation>
    <scope>NUCLEOTIDE SEQUENCE</scope>
</reference>
<dbReference type="GO" id="GO:0005737">
    <property type="term" value="C:cytoplasm"/>
    <property type="evidence" value="ECO:0007669"/>
    <property type="project" value="TreeGrafter"/>
</dbReference>
<dbReference type="InterPro" id="IPR052969">
    <property type="entry name" value="Thr-specific_kinase-like"/>
</dbReference>
<accession>A0A8S1LXB3</accession>
<gene>
    <name evidence="9" type="ORF">PPRIM_AZ9-3.1.T0480259</name>
</gene>
<evidence type="ECO:0000313" key="10">
    <source>
        <dbReference type="Proteomes" id="UP000688137"/>
    </source>
</evidence>
<evidence type="ECO:0000259" key="7">
    <source>
        <dbReference type="PROSITE" id="PS50234"/>
    </source>
</evidence>
<sequence>MDFLDDIQKLCHDLHKCQIQNCEKLHPKCFSGVCIGFLQGMCQQQDYCGLYHFSLDELQEELEKKSINGIYPCNLCYKNCNNDQNCKYLHPPWLQYICVNCKNKKCDKKKEGLWHTNRWDEIQKKVYELYNINKLNPEKFCTEIECQCDAKKYNFHKYCIKYFQGTCPYHRCQKPHKNWEDIKDIGNFQNLQDEVIKPCIKFDQKANKFVSQPQTLQCNVFMQKNQLKLMINQIQQRPQVDIIFILDCTKSMDKWIEVSRKNITSIITEFKKKVQIDTAIRMAAVCYKDFSEGPNHIKYHNFTVRPEEIEKFISSIKPEGGDDIPEDLQGALDVAYKLNICKDPESLLQLFIITDAPCHGRKYHKLVYDSNLNAQDLEEKLQKFVELKQRFFLSFLQINEQTQIMEKVMQSVVQKNYQSAKIADKQFSDYILFSLSSTFCKSQSITNIKEYQHISQAQFIKQKQMHYAYHNRQNNKYYDQIIEQIKQTQKKCQTLLFIEYDELQLKQREKGQAVDVFKGFDQKNNVYVVIKIPRWILKKYNSQTLTDDDIDEANKIADTKYKQQLIAKQLSNHFNYCCRQQKVQFIPLYYATPYLYELEKPFKGLKLLYAESYIDINEPWKKYTNNADYRDEEINLTAFSHFTYQYTNFQMIITDLQGKINILSDPAIHTQDLMDSTNQQDDGCRKFFLNQHPECSNICKKLGLGQTIIQTKSQTFIEGYNSEVDTQVDDVFGNKINREKLFKVCNNCNALEKFDESSNNYELCEDCQEQQYEKQSMNCKCCNGTFSMSYNFEQRFGTTVQYCQECQNSQCHQTLEKKCYYCGKRICLQTIKEIIVNKQKLDICIDAFFFLRQIKCKNCHSNYNFDTLLSQEDYYGNNYNCGCNQVKK</sequence>
<dbReference type="AlphaFoldDB" id="A0A8S1LXB3"/>
<dbReference type="CDD" id="cd04515">
    <property type="entry name" value="Alpha_kinase"/>
    <property type="match status" value="1"/>
</dbReference>
<keyword evidence="5" id="KW-0732">Signal</keyword>
<protein>
    <recommendedName>
        <fullName evidence="11">Alpha-type protein kinase domain-containing protein</fullName>
    </recommendedName>
</protein>
<keyword evidence="6" id="KW-0418">Kinase</keyword>
<evidence type="ECO:0000256" key="1">
    <source>
        <dbReference type="ARBA" id="ARBA00004613"/>
    </source>
</evidence>
<comment type="subcellular location">
    <subcellularLocation>
        <location evidence="1">Secreted</location>
    </subcellularLocation>
</comment>
<dbReference type="OMA" id="HKNWEDI"/>
<keyword evidence="2" id="KW-0964">Secreted</keyword>
<feature type="domain" description="Alpha-type protein kinase" evidence="8">
    <location>
        <begin position="469"/>
        <end position="707"/>
    </location>
</feature>
<comment type="caution">
    <text evidence="9">The sequence shown here is derived from an EMBL/GenBank/DDBJ whole genome shotgun (WGS) entry which is preliminary data.</text>
</comment>